<accession>A0A9P5ZJH9</accession>
<dbReference type="OrthoDB" id="3132747at2759"/>
<sequence>MDTTKTTILDSLLGMGAFRDNTGTLRPPQIEEINLNQSIADLAEFDDSAYNDAHFRFIETGVNMFDIDNDTYDSLIAEFDQITSSVTPPNQALADLELEEGEIEDDVKPEVKNGSTYQRKDRRTRQQQRAATMAEAATANEDAKLVEKVKRLRDSEQERSKHEIWEKIITELHSSLNQQQAEEIKCLTTTIAVLKFQVKEQRRQQQGIIREILTSFLGKDTHVHFEDPEFPHDTIIWIHEQGTHLIINTDSGHFDIIGIVRIRSWWGMSKEIREEIKDNLDVLMRWTRVGIAITSNAAHKGSKHVAEDAATLKVHGQAMGKDAEAKSKQRRGEMEAIGWHTPMGAKGKRLLSYAHRPTKHAKAEYLELIPRMSNVAKMYHDNFLSLFPAQAKKMDDFAKKNKIPSFAAETIDGVDSNHPFANALTITHDNFSNFLHTDKDEIEIAYGMWWAGRKEEKGWTVGDDTAQRHIQGGAFLWGKYGVAVDFEQ</sequence>
<feature type="domain" description="Tet-like 2OG-Fe(II) oxygenase" evidence="1">
    <location>
        <begin position="325"/>
        <end position="487"/>
    </location>
</feature>
<dbReference type="Pfam" id="PF20515">
    <property type="entry name" value="2OG-FeII_Oxy_6"/>
    <property type="match status" value="1"/>
</dbReference>
<name>A0A9P5ZJH9_PLEER</name>
<dbReference type="Proteomes" id="UP000807025">
    <property type="component" value="Unassembled WGS sequence"/>
</dbReference>
<dbReference type="InterPro" id="IPR046798">
    <property type="entry name" value="2OG-FeII_Oxy_6"/>
</dbReference>
<gene>
    <name evidence="2" type="ORF">BDN71DRAFT_1513251</name>
</gene>
<reference evidence="2" key="1">
    <citation type="submission" date="2020-11" db="EMBL/GenBank/DDBJ databases">
        <authorList>
            <consortium name="DOE Joint Genome Institute"/>
            <person name="Ahrendt S."/>
            <person name="Riley R."/>
            <person name="Andreopoulos W."/>
            <person name="Labutti K."/>
            <person name="Pangilinan J."/>
            <person name="Ruiz-Duenas F.J."/>
            <person name="Barrasa J.M."/>
            <person name="Sanchez-Garcia M."/>
            <person name="Camarero S."/>
            <person name="Miyauchi S."/>
            <person name="Serrano A."/>
            <person name="Linde D."/>
            <person name="Babiker R."/>
            <person name="Drula E."/>
            <person name="Ayuso-Fernandez I."/>
            <person name="Pacheco R."/>
            <person name="Padilla G."/>
            <person name="Ferreira P."/>
            <person name="Barriuso J."/>
            <person name="Kellner H."/>
            <person name="Castanera R."/>
            <person name="Alfaro M."/>
            <person name="Ramirez L."/>
            <person name="Pisabarro A.G."/>
            <person name="Kuo A."/>
            <person name="Tritt A."/>
            <person name="Lipzen A."/>
            <person name="He G."/>
            <person name="Yan M."/>
            <person name="Ng V."/>
            <person name="Cullen D."/>
            <person name="Martin F."/>
            <person name="Rosso M.-N."/>
            <person name="Henrissat B."/>
            <person name="Hibbett D."/>
            <person name="Martinez A.T."/>
            <person name="Grigoriev I.V."/>
        </authorList>
    </citation>
    <scope>NUCLEOTIDE SEQUENCE</scope>
    <source>
        <strain evidence="2">ATCC 90797</strain>
    </source>
</reference>
<evidence type="ECO:0000313" key="2">
    <source>
        <dbReference type="EMBL" id="KAF9488233.1"/>
    </source>
</evidence>
<comment type="caution">
    <text evidence="2">The sequence shown here is derived from an EMBL/GenBank/DDBJ whole genome shotgun (WGS) entry which is preliminary data.</text>
</comment>
<proteinExistence type="predicted"/>
<keyword evidence="3" id="KW-1185">Reference proteome</keyword>
<organism evidence="2 3">
    <name type="scientific">Pleurotus eryngii</name>
    <name type="common">Boletus of the steppes</name>
    <dbReference type="NCBI Taxonomy" id="5323"/>
    <lineage>
        <taxon>Eukaryota</taxon>
        <taxon>Fungi</taxon>
        <taxon>Dikarya</taxon>
        <taxon>Basidiomycota</taxon>
        <taxon>Agaricomycotina</taxon>
        <taxon>Agaricomycetes</taxon>
        <taxon>Agaricomycetidae</taxon>
        <taxon>Agaricales</taxon>
        <taxon>Pleurotineae</taxon>
        <taxon>Pleurotaceae</taxon>
        <taxon>Pleurotus</taxon>
    </lineage>
</organism>
<evidence type="ECO:0000259" key="1">
    <source>
        <dbReference type="Pfam" id="PF20515"/>
    </source>
</evidence>
<evidence type="ECO:0000313" key="3">
    <source>
        <dbReference type="Proteomes" id="UP000807025"/>
    </source>
</evidence>
<protein>
    <recommendedName>
        <fullName evidence="1">Tet-like 2OG-Fe(II) oxygenase domain-containing protein</fullName>
    </recommendedName>
</protein>
<dbReference type="AlphaFoldDB" id="A0A9P5ZJH9"/>
<dbReference type="EMBL" id="MU154724">
    <property type="protein sequence ID" value="KAF9488233.1"/>
    <property type="molecule type" value="Genomic_DNA"/>
</dbReference>